<dbReference type="AlphaFoldDB" id="A0A0X3BIJ7"/>
<name>A0A0X3BIJ7_9EURY</name>
<dbReference type="Proteomes" id="UP000069850">
    <property type="component" value="Chromosome 1"/>
</dbReference>
<reference evidence="1 2" key="1">
    <citation type="submission" date="2016-01" db="EMBL/GenBank/DDBJ databases">
        <authorList>
            <person name="Manzoor S."/>
        </authorList>
    </citation>
    <scope>NUCLEOTIDE SEQUENCE [LARGE SCALE GENOMIC DNA]</scope>
    <source>
        <strain evidence="1">Methanoculleus sp MAB1</strain>
    </source>
</reference>
<gene>
    <name evidence="1" type="ORF">MMAB1_0512</name>
</gene>
<organism evidence="1 2">
    <name type="scientific">Methanoculleus bourgensis</name>
    <dbReference type="NCBI Taxonomy" id="83986"/>
    <lineage>
        <taxon>Archaea</taxon>
        <taxon>Methanobacteriati</taxon>
        <taxon>Methanobacteriota</taxon>
        <taxon>Stenosarchaea group</taxon>
        <taxon>Methanomicrobia</taxon>
        <taxon>Methanomicrobiales</taxon>
        <taxon>Methanomicrobiaceae</taxon>
        <taxon>Methanoculleus</taxon>
    </lineage>
</organism>
<evidence type="ECO:0000313" key="2">
    <source>
        <dbReference type="Proteomes" id="UP000069850"/>
    </source>
</evidence>
<dbReference type="EMBL" id="LT158599">
    <property type="protein sequence ID" value="CVK31729.1"/>
    <property type="molecule type" value="Genomic_DNA"/>
</dbReference>
<sequence length="70" mass="7577">MKYKNHFIVCTLLQIEPASTMNTPKDASERRPIHASGIPGVAISVGSMNRVYGWSGSDDTRFCKGGYGNG</sequence>
<dbReference type="KEGG" id="mema:MMAB1_0512"/>
<proteinExistence type="predicted"/>
<evidence type="ECO:0000313" key="1">
    <source>
        <dbReference type="EMBL" id="CVK31729.1"/>
    </source>
</evidence>
<protein>
    <submittedName>
        <fullName evidence="1">Uncharacterized protein</fullName>
    </submittedName>
</protein>
<accession>A0A0X3BIJ7</accession>